<dbReference type="AlphaFoldDB" id="A0A1H4L7I0"/>
<dbReference type="PANTHER" id="PTHR34039">
    <property type="entry name" value="UPF0102 PROTEIN YRAN"/>
    <property type="match status" value="1"/>
</dbReference>
<dbReference type="EMBL" id="FNSD01000001">
    <property type="protein sequence ID" value="SEB66398.1"/>
    <property type="molecule type" value="Genomic_DNA"/>
</dbReference>
<organism evidence="3 4">
    <name type="scientific">Terriglobus roseus</name>
    <dbReference type="NCBI Taxonomy" id="392734"/>
    <lineage>
        <taxon>Bacteria</taxon>
        <taxon>Pseudomonadati</taxon>
        <taxon>Acidobacteriota</taxon>
        <taxon>Terriglobia</taxon>
        <taxon>Terriglobales</taxon>
        <taxon>Acidobacteriaceae</taxon>
        <taxon>Terriglobus</taxon>
    </lineage>
</organism>
<keyword evidence="3" id="KW-0378">Hydrolase</keyword>
<dbReference type="Pfam" id="PF02021">
    <property type="entry name" value="UPF0102"/>
    <property type="match status" value="1"/>
</dbReference>
<name>A0A1H4L7I0_9BACT</name>
<dbReference type="SUPFAM" id="SSF52980">
    <property type="entry name" value="Restriction endonuclease-like"/>
    <property type="match status" value="1"/>
</dbReference>
<evidence type="ECO:0000256" key="1">
    <source>
        <dbReference type="ARBA" id="ARBA00006738"/>
    </source>
</evidence>
<dbReference type="Proteomes" id="UP000182409">
    <property type="component" value="Unassembled WGS sequence"/>
</dbReference>
<proteinExistence type="inferred from homology"/>
<dbReference type="PANTHER" id="PTHR34039:SF1">
    <property type="entry name" value="UPF0102 PROTEIN YRAN"/>
    <property type="match status" value="1"/>
</dbReference>
<reference evidence="3 4" key="1">
    <citation type="submission" date="2016-10" db="EMBL/GenBank/DDBJ databases">
        <authorList>
            <person name="de Groot N.N."/>
        </authorList>
    </citation>
    <scope>NUCLEOTIDE SEQUENCE [LARGE SCALE GENOMIC DNA]</scope>
    <source>
        <strain evidence="3 4">AB35.6</strain>
    </source>
</reference>
<evidence type="ECO:0000313" key="4">
    <source>
        <dbReference type="Proteomes" id="UP000182409"/>
    </source>
</evidence>
<evidence type="ECO:0000313" key="3">
    <source>
        <dbReference type="EMBL" id="SEB66398.1"/>
    </source>
</evidence>
<dbReference type="GO" id="GO:0004519">
    <property type="term" value="F:endonuclease activity"/>
    <property type="evidence" value="ECO:0007669"/>
    <property type="project" value="UniProtKB-KW"/>
</dbReference>
<evidence type="ECO:0000256" key="2">
    <source>
        <dbReference type="HAMAP-Rule" id="MF_00048"/>
    </source>
</evidence>
<dbReference type="RefSeq" id="WP_244501999.1">
    <property type="nucleotide sequence ID" value="NZ_FNSD01000001.1"/>
</dbReference>
<dbReference type="InterPro" id="IPR011856">
    <property type="entry name" value="tRNA_endonuc-like_dom_sf"/>
</dbReference>
<protein>
    <recommendedName>
        <fullName evidence="2">UPF0102 protein SAMN05443244_1489</fullName>
    </recommendedName>
</protein>
<dbReference type="HAMAP" id="MF_00048">
    <property type="entry name" value="UPF0102"/>
    <property type="match status" value="1"/>
</dbReference>
<accession>A0A1H4L7I0</accession>
<sequence length="156" mass="17551">MARPRPMLALMEGSLTLLERVQDRWSPLSLRTPDEQRGVIGERAAYFYLRRLGYVVVAREWTTSTLPGDVDLIAWDGGTLVFVEVKTREASGAFAAELSVDDDKMEALQHLADAYVRQLPHPPGESATVRTRFDVMSVYMSDNGKADIRLMRDFSS</sequence>
<gene>
    <name evidence="3" type="ORF">SAMN05443244_1489</name>
</gene>
<dbReference type="InterPro" id="IPR011335">
    <property type="entry name" value="Restrct_endonuc-II-like"/>
</dbReference>
<dbReference type="GO" id="GO:0003676">
    <property type="term" value="F:nucleic acid binding"/>
    <property type="evidence" value="ECO:0007669"/>
    <property type="project" value="InterPro"/>
</dbReference>
<keyword evidence="3" id="KW-0540">Nuclease</keyword>
<comment type="similarity">
    <text evidence="1 2">Belongs to the UPF0102 family.</text>
</comment>
<dbReference type="Gene3D" id="3.40.1350.10">
    <property type="match status" value="1"/>
</dbReference>
<keyword evidence="3" id="KW-0255">Endonuclease</keyword>
<dbReference type="InterPro" id="IPR003509">
    <property type="entry name" value="UPF0102_YraN-like"/>
</dbReference>